<organism evidence="1 2">
    <name type="scientific">Yoonia litorea</name>
    <dbReference type="NCBI Taxonomy" id="1123755"/>
    <lineage>
        <taxon>Bacteria</taxon>
        <taxon>Pseudomonadati</taxon>
        <taxon>Pseudomonadota</taxon>
        <taxon>Alphaproteobacteria</taxon>
        <taxon>Rhodobacterales</taxon>
        <taxon>Paracoccaceae</taxon>
        <taxon>Yoonia</taxon>
    </lineage>
</organism>
<sequence length="57" mass="5344">MKPLVLIISLTVLAACGADGAPFVPTANLGLNIGPNGVTPGATVGASNGTVSVGVGL</sequence>
<name>A0A1I6L3E0_9RHOB</name>
<evidence type="ECO:0000313" key="2">
    <source>
        <dbReference type="Proteomes" id="UP000198926"/>
    </source>
</evidence>
<proteinExistence type="predicted"/>
<accession>A0A1I6L3E0</accession>
<dbReference type="AlphaFoldDB" id="A0A1I6L3E0"/>
<evidence type="ECO:0000313" key="1">
    <source>
        <dbReference type="EMBL" id="SFR98003.1"/>
    </source>
</evidence>
<protein>
    <submittedName>
        <fullName evidence="1">Uncharacterized protein</fullName>
    </submittedName>
</protein>
<gene>
    <name evidence="1" type="ORF">SAMN05444714_0136</name>
</gene>
<dbReference type="PROSITE" id="PS51257">
    <property type="entry name" value="PROKAR_LIPOPROTEIN"/>
    <property type="match status" value="1"/>
</dbReference>
<dbReference type="RefSeq" id="WP_165606511.1">
    <property type="nucleotide sequence ID" value="NZ_FOZM01000001.1"/>
</dbReference>
<dbReference type="Proteomes" id="UP000198926">
    <property type="component" value="Unassembled WGS sequence"/>
</dbReference>
<dbReference type="EMBL" id="FOZM01000001">
    <property type="protein sequence ID" value="SFR98003.1"/>
    <property type="molecule type" value="Genomic_DNA"/>
</dbReference>
<keyword evidence="2" id="KW-1185">Reference proteome</keyword>
<reference evidence="1 2" key="1">
    <citation type="submission" date="2016-10" db="EMBL/GenBank/DDBJ databases">
        <authorList>
            <person name="de Groot N.N."/>
        </authorList>
    </citation>
    <scope>NUCLEOTIDE SEQUENCE [LARGE SCALE GENOMIC DNA]</scope>
    <source>
        <strain evidence="1 2">DSM 29433</strain>
    </source>
</reference>